<keyword evidence="7" id="KW-1185">Reference proteome</keyword>
<protein>
    <submittedName>
        <fullName evidence="6">CvpA family protein</fullName>
    </submittedName>
</protein>
<evidence type="ECO:0000313" key="6">
    <source>
        <dbReference type="EMBL" id="MCY0966601.1"/>
    </source>
</evidence>
<gene>
    <name evidence="6" type="ORF">OUO13_15545</name>
</gene>
<reference evidence="6" key="1">
    <citation type="submission" date="2022-11" db="EMBL/GenBank/DDBJ databases">
        <title>Parathalassolutuus dongxingensis gen. nov., sp. nov., a novel member of family Oceanospirillaceae isolated from a coastal shrimp pond in Guangxi, China.</title>
        <authorList>
            <person name="Chen H."/>
        </authorList>
    </citation>
    <scope>NUCLEOTIDE SEQUENCE</scope>
    <source>
        <strain evidence="6">G-43</strain>
    </source>
</reference>
<dbReference type="RefSeq" id="WP_283174804.1">
    <property type="nucleotide sequence ID" value="NZ_JAPNOA010000056.1"/>
</dbReference>
<evidence type="ECO:0000256" key="4">
    <source>
        <dbReference type="ARBA" id="ARBA00023136"/>
    </source>
</evidence>
<proteinExistence type="predicted"/>
<comment type="subcellular location">
    <subcellularLocation>
        <location evidence="1">Membrane</location>
        <topology evidence="1">Multi-pass membrane protein</topology>
    </subcellularLocation>
</comment>
<dbReference type="AlphaFoldDB" id="A0A9X3ELL0"/>
<comment type="caution">
    <text evidence="6">The sequence shown here is derived from an EMBL/GenBank/DDBJ whole genome shotgun (WGS) entry which is preliminary data.</text>
</comment>
<dbReference type="Proteomes" id="UP001150830">
    <property type="component" value="Unassembled WGS sequence"/>
</dbReference>
<feature type="transmembrane region" description="Helical" evidence="5">
    <location>
        <begin position="100"/>
        <end position="121"/>
    </location>
</feature>
<name>A0A9X3ELL0_9GAMM</name>
<dbReference type="GO" id="GO:0009403">
    <property type="term" value="P:toxin biosynthetic process"/>
    <property type="evidence" value="ECO:0007669"/>
    <property type="project" value="InterPro"/>
</dbReference>
<dbReference type="Pfam" id="PF02674">
    <property type="entry name" value="Colicin_V"/>
    <property type="match status" value="1"/>
</dbReference>
<feature type="transmembrane region" description="Helical" evidence="5">
    <location>
        <begin position="64"/>
        <end position="88"/>
    </location>
</feature>
<keyword evidence="2 5" id="KW-0812">Transmembrane</keyword>
<feature type="transmembrane region" description="Helical" evidence="5">
    <location>
        <begin position="31"/>
        <end position="52"/>
    </location>
</feature>
<dbReference type="InterPro" id="IPR003825">
    <property type="entry name" value="Colicin-V_CvpA"/>
</dbReference>
<organism evidence="6 7">
    <name type="scientific">Parathalassolituus penaei</name>
    <dbReference type="NCBI Taxonomy" id="2997323"/>
    <lineage>
        <taxon>Bacteria</taxon>
        <taxon>Pseudomonadati</taxon>
        <taxon>Pseudomonadota</taxon>
        <taxon>Gammaproteobacteria</taxon>
        <taxon>Oceanospirillales</taxon>
        <taxon>Oceanospirillaceae</taxon>
        <taxon>Parathalassolituus</taxon>
    </lineage>
</organism>
<feature type="transmembrane region" description="Helical" evidence="5">
    <location>
        <begin position="6"/>
        <end position="24"/>
    </location>
</feature>
<keyword evidence="3 5" id="KW-1133">Transmembrane helix</keyword>
<dbReference type="InterPro" id="IPR052719">
    <property type="entry name" value="CvpA-like"/>
</dbReference>
<dbReference type="PANTHER" id="PTHR36926">
    <property type="entry name" value="COLICIN V PRODUCTION PROTEIN"/>
    <property type="match status" value="1"/>
</dbReference>
<evidence type="ECO:0000256" key="5">
    <source>
        <dbReference type="SAM" id="Phobius"/>
    </source>
</evidence>
<dbReference type="PANTHER" id="PTHR36926:SF1">
    <property type="entry name" value="COLICIN V PRODUCTION PROTEIN"/>
    <property type="match status" value="1"/>
</dbReference>
<keyword evidence="4 5" id="KW-0472">Membrane</keyword>
<evidence type="ECO:0000256" key="3">
    <source>
        <dbReference type="ARBA" id="ARBA00022989"/>
    </source>
</evidence>
<evidence type="ECO:0000313" key="7">
    <source>
        <dbReference type="Proteomes" id="UP001150830"/>
    </source>
</evidence>
<dbReference type="GO" id="GO:0016020">
    <property type="term" value="C:membrane"/>
    <property type="evidence" value="ECO:0007669"/>
    <property type="project" value="UniProtKB-SubCell"/>
</dbReference>
<dbReference type="EMBL" id="JAPNOA010000056">
    <property type="protein sequence ID" value="MCY0966601.1"/>
    <property type="molecule type" value="Genomic_DNA"/>
</dbReference>
<sequence length="167" mass="18179">MAVVDWVIVGVLAISCLISLNRGFVREALSLAVWVAAFLLARMYSGHLATLLSDHIETGSIRWVAAFVILFLGTVAVGAMVTYLIAELIRITGLSGPDRVLGMVFGLIRGLVVLVAIVYGLQYTVVPQDPWWKVSLIIPHLEMLANWARDTLPGATDQVMSSLPTDF</sequence>
<evidence type="ECO:0000256" key="2">
    <source>
        <dbReference type="ARBA" id="ARBA00022692"/>
    </source>
</evidence>
<accession>A0A9X3ELL0</accession>
<evidence type="ECO:0000256" key="1">
    <source>
        <dbReference type="ARBA" id="ARBA00004141"/>
    </source>
</evidence>